<proteinExistence type="predicted"/>
<accession>A0ACC1IM68</accession>
<reference evidence="1" key="1">
    <citation type="submission" date="2022-07" db="EMBL/GenBank/DDBJ databases">
        <title>Phylogenomic reconstructions and comparative analyses of Kickxellomycotina fungi.</title>
        <authorList>
            <person name="Reynolds N.K."/>
            <person name="Stajich J.E."/>
            <person name="Barry K."/>
            <person name="Grigoriev I.V."/>
            <person name="Crous P."/>
            <person name="Smith M.E."/>
        </authorList>
    </citation>
    <scope>NUCLEOTIDE SEQUENCE</scope>
    <source>
        <strain evidence="1">Benny 63K</strain>
    </source>
</reference>
<organism evidence="1 2">
    <name type="scientific">Kickxella alabastrina</name>
    <dbReference type="NCBI Taxonomy" id="61397"/>
    <lineage>
        <taxon>Eukaryota</taxon>
        <taxon>Fungi</taxon>
        <taxon>Fungi incertae sedis</taxon>
        <taxon>Zoopagomycota</taxon>
        <taxon>Kickxellomycotina</taxon>
        <taxon>Kickxellomycetes</taxon>
        <taxon>Kickxellales</taxon>
        <taxon>Kickxellaceae</taxon>
        <taxon>Kickxella</taxon>
    </lineage>
</organism>
<name>A0ACC1IM68_9FUNG</name>
<comment type="caution">
    <text evidence="1">The sequence shown here is derived from an EMBL/GenBank/DDBJ whole genome shotgun (WGS) entry which is preliminary data.</text>
</comment>
<sequence>MDVSGILEEHKNKFKPIQVDRLIPTEFDLGLLACFDMNMLDDNRLRASQQSRDRYLKELSREGAQQMINELFGLPTTVDEDSVYATLPKTTTVLPREKPIPKEKPPTRWEKFAKIKGIQKRKSTGKVFDEDQGEWRRKYGYKGVNNDDQKPWLIEVPGKADQYQDQYQVRRDEKKARIEKNTRRNQRNVEENVAVEKGMKPHEMRKRELQKALVLSKQSTASLGKFDTKLKGEPKTKGLKRKFDPLVGSADSEKSKNMDILNRVAKGESKATVINVRKAQRAVNNAKRAAASKSK</sequence>
<dbReference type="Proteomes" id="UP001150581">
    <property type="component" value="Unassembled WGS sequence"/>
</dbReference>
<dbReference type="EMBL" id="JANBPG010000482">
    <property type="protein sequence ID" value="KAJ1896147.1"/>
    <property type="molecule type" value="Genomic_DNA"/>
</dbReference>
<evidence type="ECO:0000313" key="2">
    <source>
        <dbReference type="Proteomes" id="UP001150581"/>
    </source>
</evidence>
<protein>
    <submittedName>
        <fullName evidence="1">Rhodanese- sulfurtransferase</fullName>
    </submittedName>
</protein>
<evidence type="ECO:0000313" key="1">
    <source>
        <dbReference type="EMBL" id="KAJ1896147.1"/>
    </source>
</evidence>
<gene>
    <name evidence="1" type="primary">RRS1_1</name>
    <name evidence="1" type="ORF">LPJ66_004172</name>
</gene>
<keyword evidence="2" id="KW-1185">Reference proteome</keyword>